<keyword evidence="3" id="KW-0645">Protease</keyword>
<name>A0A4R6WS56_9PROT</name>
<feature type="domain" description="Peptidase M16 C-terminal" evidence="6">
    <location>
        <begin position="175"/>
        <end position="345"/>
    </location>
</feature>
<dbReference type="InterPro" id="IPR011249">
    <property type="entry name" value="Metalloenz_LuxS/M16"/>
</dbReference>
<protein>
    <submittedName>
        <fullName evidence="7">Putative Zn-dependent peptidase</fullName>
    </submittedName>
</protein>
<dbReference type="SUPFAM" id="SSF63411">
    <property type="entry name" value="LuxS/MPP-like metallohydrolase"/>
    <property type="match status" value="2"/>
</dbReference>
<comment type="caution">
    <text evidence="7">The sequence shown here is derived from an EMBL/GenBank/DDBJ whole genome shotgun (WGS) entry which is preliminary data.</text>
</comment>
<feature type="domain" description="Peptidase M16 N-terminal" evidence="5">
    <location>
        <begin position="20"/>
        <end position="166"/>
    </location>
</feature>
<dbReference type="InterPro" id="IPR050361">
    <property type="entry name" value="MPP/UQCRC_Complex"/>
</dbReference>
<evidence type="ECO:0000256" key="2">
    <source>
        <dbReference type="ARBA" id="ARBA00007261"/>
    </source>
</evidence>
<dbReference type="PROSITE" id="PS00143">
    <property type="entry name" value="INSULINASE"/>
    <property type="match status" value="1"/>
</dbReference>
<dbReference type="GO" id="GO:0006508">
    <property type="term" value="P:proteolysis"/>
    <property type="evidence" value="ECO:0007669"/>
    <property type="project" value="InterPro"/>
</dbReference>
<dbReference type="Proteomes" id="UP000295783">
    <property type="component" value="Unassembled WGS sequence"/>
</dbReference>
<evidence type="ECO:0000259" key="5">
    <source>
        <dbReference type="Pfam" id="PF00675"/>
    </source>
</evidence>
<comment type="similarity">
    <text evidence="2 4">Belongs to the peptidase M16 family.</text>
</comment>
<dbReference type="Pfam" id="PF05193">
    <property type="entry name" value="Peptidase_M16_C"/>
    <property type="match status" value="1"/>
</dbReference>
<dbReference type="OrthoDB" id="9811314at2"/>
<evidence type="ECO:0000259" key="6">
    <source>
        <dbReference type="Pfam" id="PF05193"/>
    </source>
</evidence>
<dbReference type="InterPro" id="IPR007863">
    <property type="entry name" value="Peptidase_M16_C"/>
</dbReference>
<dbReference type="FunFam" id="3.30.830.10:FF:000008">
    <property type="entry name" value="Mitochondrial-processing peptidase subunit beta"/>
    <property type="match status" value="1"/>
</dbReference>
<evidence type="ECO:0000256" key="3">
    <source>
        <dbReference type="ARBA" id="ARBA00023049"/>
    </source>
</evidence>
<dbReference type="GO" id="GO:0046872">
    <property type="term" value="F:metal ion binding"/>
    <property type="evidence" value="ECO:0007669"/>
    <property type="project" value="InterPro"/>
</dbReference>
<dbReference type="EMBL" id="SNYW01000008">
    <property type="protein sequence ID" value="TDQ82417.1"/>
    <property type="molecule type" value="Genomic_DNA"/>
</dbReference>
<gene>
    <name evidence="7" type="ORF">A8950_2240</name>
</gene>
<proteinExistence type="inferred from homology"/>
<dbReference type="AlphaFoldDB" id="A0A4R6WS56"/>
<dbReference type="Pfam" id="PF00675">
    <property type="entry name" value="Peptidase_M16"/>
    <property type="match status" value="1"/>
</dbReference>
<dbReference type="Gene3D" id="3.30.830.10">
    <property type="entry name" value="Metalloenzyme, LuxS/M16 peptidase-like"/>
    <property type="match status" value="2"/>
</dbReference>
<evidence type="ECO:0000256" key="4">
    <source>
        <dbReference type="RuleBase" id="RU004447"/>
    </source>
</evidence>
<dbReference type="GO" id="GO:0004222">
    <property type="term" value="F:metalloendopeptidase activity"/>
    <property type="evidence" value="ECO:0007669"/>
    <property type="project" value="InterPro"/>
</dbReference>
<dbReference type="PANTHER" id="PTHR11851:SF49">
    <property type="entry name" value="MITOCHONDRIAL-PROCESSING PEPTIDASE SUBUNIT ALPHA"/>
    <property type="match status" value="1"/>
</dbReference>
<evidence type="ECO:0000256" key="1">
    <source>
        <dbReference type="ARBA" id="ARBA00001947"/>
    </source>
</evidence>
<dbReference type="InterPro" id="IPR011765">
    <property type="entry name" value="Pept_M16_N"/>
</dbReference>
<dbReference type="InterPro" id="IPR001431">
    <property type="entry name" value="Pept_M16_Zn_BS"/>
</dbReference>
<comment type="cofactor">
    <cofactor evidence="1">
        <name>Zn(2+)</name>
        <dbReference type="ChEBI" id="CHEBI:29105"/>
    </cofactor>
</comment>
<organism evidence="7 8">
    <name type="scientific">Dongia mobilis</name>
    <dbReference type="NCBI Taxonomy" id="578943"/>
    <lineage>
        <taxon>Bacteria</taxon>
        <taxon>Pseudomonadati</taxon>
        <taxon>Pseudomonadota</taxon>
        <taxon>Alphaproteobacteria</taxon>
        <taxon>Rhodospirillales</taxon>
        <taxon>Dongiaceae</taxon>
        <taxon>Dongia</taxon>
    </lineage>
</organism>
<evidence type="ECO:0000313" key="7">
    <source>
        <dbReference type="EMBL" id="TDQ82417.1"/>
    </source>
</evidence>
<reference evidence="7 8" key="1">
    <citation type="submission" date="2019-03" db="EMBL/GenBank/DDBJ databases">
        <title>Genomic Encyclopedia of Type Strains, Phase III (KMG-III): the genomes of soil and plant-associated and newly described type strains.</title>
        <authorList>
            <person name="Whitman W."/>
        </authorList>
    </citation>
    <scope>NUCLEOTIDE SEQUENCE [LARGE SCALE GENOMIC DNA]</scope>
    <source>
        <strain evidence="7 8">CGMCC 1.7660</strain>
    </source>
</reference>
<dbReference type="RefSeq" id="WP_133613699.1">
    <property type="nucleotide sequence ID" value="NZ_SNYW01000008.1"/>
</dbReference>
<keyword evidence="3" id="KW-0482">Metalloprotease</keyword>
<keyword evidence="3" id="KW-0378">Hydrolase</keyword>
<evidence type="ECO:0000313" key="8">
    <source>
        <dbReference type="Proteomes" id="UP000295783"/>
    </source>
</evidence>
<keyword evidence="8" id="KW-1185">Reference proteome</keyword>
<accession>A0A4R6WS56</accession>
<dbReference type="PANTHER" id="PTHR11851">
    <property type="entry name" value="METALLOPROTEASE"/>
    <property type="match status" value="1"/>
</dbReference>
<sequence length="426" mass="46342">MNVRLTEDSVEITTLPNGFRVATDRMDSVETVSLGVWVGIGTRHEDAAENGVSHLLEHMAFKGTRRRSARDIAVEIENVGGVLNAYTGREQTAYYAKVLAEDTALALDLIADILQHSTFDAQELERERGVIIQEIGQAEDTPDDIVFDHFQETAFPEQSMGRPVLGRAEIIAELKAEAIAGYMLSRYRPGNMVLAAAGRVEHRRLVDLALAAFDQLPPGGAAATDPARYQGGELRLDRDLEQAHIVLGFDGIGIHDPDYYASAVLSQVLGGGMSSRLFQEVREKRGLVYGIHSFASAWSDAGIFGIYAGTGEKEAAELLPIVCDEMLKLTDQIPEEELRRAGAQLKAGILMAREKTSARCEQLAAQLLIHNRPVPSAEIVARVDAVTGTDLARVARRLMASTPTLTTMGPVGAVMDLASLQERLRV</sequence>